<dbReference type="AlphaFoldDB" id="A0A224Y9L5"/>
<sequence length="113" mass="13046">MNDRAATINGQNHILHDCYSEPSTSCYHHQPYLACKKDILAQLSIVDLNGLHKIYFCVHISFLDADVYISFDYAAVPCQILWHYTQLKTGYSAHTQSLYPELGIVHYTQLKRR</sequence>
<dbReference type="EMBL" id="GFPF01002369">
    <property type="protein sequence ID" value="MAA13515.1"/>
    <property type="molecule type" value="Transcribed_RNA"/>
</dbReference>
<reference evidence="1" key="1">
    <citation type="journal article" date="2017" name="Parasit. Vectors">
        <title>Sialotranscriptomics of Rhipicephalus zambeziensis reveals intricate expression profiles of secretory proteins and suggests tight temporal transcriptional regulation during blood-feeding.</title>
        <authorList>
            <person name="de Castro M.H."/>
            <person name="de Klerk D."/>
            <person name="Pienaar R."/>
            <person name="Rees D.J.G."/>
            <person name="Mans B.J."/>
        </authorList>
    </citation>
    <scope>NUCLEOTIDE SEQUENCE</scope>
    <source>
        <tissue evidence="1">Salivary glands</tissue>
    </source>
</reference>
<proteinExistence type="predicted"/>
<accession>A0A224Y9L5</accession>
<name>A0A224Y9L5_9ACAR</name>
<organism evidence="1">
    <name type="scientific">Rhipicephalus zambeziensis</name>
    <dbReference type="NCBI Taxonomy" id="60191"/>
    <lineage>
        <taxon>Eukaryota</taxon>
        <taxon>Metazoa</taxon>
        <taxon>Ecdysozoa</taxon>
        <taxon>Arthropoda</taxon>
        <taxon>Chelicerata</taxon>
        <taxon>Arachnida</taxon>
        <taxon>Acari</taxon>
        <taxon>Parasitiformes</taxon>
        <taxon>Ixodida</taxon>
        <taxon>Ixodoidea</taxon>
        <taxon>Ixodidae</taxon>
        <taxon>Rhipicephalinae</taxon>
        <taxon>Rhipicephalus</taxon>
        <taxon>Rhipicephalus</taxon>
    </lineage>
</organism>
<evidence type="ECO:0000313" key="1">
    <source>
        <dbReference type="EMBL" id="MAA13515.1"/>
    </source>
</evidence>
<protein>
    <submittedName>
        <fullName evidence="1">Uncharacterized protein</fullName>
    </submittedName>
</protein>